<gene>
    <name evidence="1" type="ORF">H905_00063</name>
</gene>
<sequence length="220" mass="24006">MELAERVSEIERKLEESFIRGVISESNPKEQWVIVAYGTEEHPMTTSKLPIKPLRSGKAIIWWFPEVGEAVTVISPGDLRLGEVFPGSYYGDRPAPSDDPDVFLVEFGDGSKVSHHRGSHQLDIVNMGDVIADIKGDLNATIEKDVSITVGGQLTSAVKGNLHATCEQSAVISVKGDVDITTEQKLTVTSTSTMSLITDDDLILKAGKNLKLEAKRIDFN</sequence>
<organism evidence="1">
    <name type="scientific">Aliivibrio phage vB_Alvi_H905</name>
    <dbReference type="NCBI Taxonomy" id="3234039"/>
    <lineage>
        <taxon>Viruses</taxon>
    </lineage>
</organism>
<dbReference type="Gene3D" id="2.40.50.230">
    <property type="entry name" value="Gp5 N-terminal domain"/>
    <property type="match status" value="1"/>
</dbReference>
<dbReference type="EMBL" id="PP986400">
    <property type="protein sequence ID" value="XDJ03481.1"/>
    <property type="molecule type" value="Genomic_DNA"/>
</dbReference>
<protein>
    <recommendedName>
        <fullName evidence="2">Gp5/Type VI secretion system Vgr protein OB-fold domain-containing protein</fullName>
    </recommendedName>
</protein>
<dbReference type="NCBIfam" id="TIGR01644">
    <property type="entry name" value="phage_P2_V"/>
    <property type="match status" value="1"/>
</dbReference>
<dbReference type="SUPFAM" id="SSF69349">
    <property type="entry name" value="Phage fibre proteins"/>
    <property type="match status" value="1"/>
</dbReference>
<dbReference type="InterPro" id="IPR037026">
    <property type="entry name" value="Vgr_OB-fold_dom_sf"/>
</dbReference>
<evidence type="ECO:0000313" key="1">
    <source>
        <dbReference type="EMBL" id="XDJ03481.1"/>
    </source>
</evidence>
<evidence type="ECO:0008006" key="2">
    <source>
        <dbReference type="Google" id="ProtNLM"/>
    </source>
</evidence>
<dbReference type="Gene3D" id="6.20.150.10">
    <property type="match status" value="1"/>
</dbReference>
<name>A0AB39CA03_9VIRU</name>
<reference evidence="1" key="1">
    <citation type="journal article" date="2024" name="Genome Announc.">
        <title>Genome sequence of H905.</title>
        <authorList>
            <person name="Whistler C."/>
            <person name="Calawa J."/>
        </authorList>
    </citation>
    <scope>NUCLEOTIDE SEQUENCE</scope>
</reference>
<dbReference type="InterPro" id="IPR013046">
    <property type="entry name" value="GpV/Gp45"/>
</dbReference>
<proteinExistence type="predicted"/>
<accession>A0AB39CA03</accession>
<reference evidence="1" key="2">
    <citation type="submission" date="2024-07" db="EMBL/GenBank/DDBJ databases">
        <authorList>
            <person name="Foxall R."/>
        </authorList>
    </citation>
    <scope>NUCLEOTIDE SEQUENCE</scope>
</reference>